<protein>
    <submittedName>
        <fullName evidence="1">EcsC family protein</fullName>
    </submittedName>
</protein>
<keyword evidence="2" id="KW-1185">Reference proteome</keyword>
<evidence type="ECO:0000313" key="1">
    <source>
        <dbReference type="EMBL" id="MCY1078523.1"/>
    </source>
</evidence>
<gene>
    <name evidence="1" type="ORF">OV287_29025</name>
</gene>
<dbReference type="Proteomes" id="UP001207654">
    <property type="component" value="Unassembled WGS sequence"/>
</dbReference>
<dbReference type="EMBL" id="JAPNKA010000001">
    <property type="protein sequence ID" value="MCY1078523.1"/>
    <property type="molecule type" value="Genomic_DNA"/>
</dbReference>
<dbReference type="Pfam" id="PF12787">
    <property type="entry name" value="EcsC"/>
    <property type="match status" value="1"/>
</dbReference>
<accession>A0ABT4AA34</accession>
<dbReference type="PANTHER" id="PTHR41260">
    <property type="entry name" value="PROTEIN ECSC"/>
    <property type="match status" value="1"/>
</dbReference>
<name>A0ABT4AA34_9BACT</name>
<evidence type="ECO:0000313" key="2">
    <source>
        <dbReference type="Proteomes" id="UP001207654"/>
    </source>
</evidence>
<proteinExistence type="predicted"/>
<comment type="caution">
    <text evidence="1">The sequence shown here is derived from an EMBL/GenBank/DDBJ whole genome shotgun (WGS) entry which is preliminary data.</text>
</comment>
<dbReference type="PANTHER" id="PTHR41260:SF1">
    <property type="entry name" value="PROTEIN ECSC"/>
    <property type="match status" value="1"/>
</dbReference>
<dbReference type="InterPro" id="IPR024787">
    <property type="entry name" value="EcsC"/>
</dbReference>
<dbReference type="RefSeq" id="WP_267537296.1">
    <property type="nucleotide sequence ID" value="NZ_JAPNKA010000001.1"/>
</dbReference>
<organism evidence="1 2">
    <name type="scientific">Archangium lansingense</name>
    <dbReference type="NCBI Taxonomy" id="2995310"/>
    <lineage>
        <taxon>Bacteria</taxon>
        <taxon>Pseudomonadati</taxon>
        <taxon>Myxococcota</taxon>
        <taxon>Myxococcia</taxon>
        <taxon>Myxococcales</taxon>
        <taxon>Cystobacterineae</taxon>
        <taxon>Archangiaceae</taxon>
        <taxon>Archangium</taxon>
    </lineage>
</organism>
<reference evidence="1 2" key="1">
    <citation type="submission" date="2022-11" db="EMBL/GenBank/DDBJ databases">
        <title>Minimal conservation of predation-associated metabolite biosynthetic gene clusters underscores biosynthetic potential of Myxococcota including descriptions for ten novel species: Archangium lansinium sp. nov., Myxococcus landrumus sp. nov., Nannocystis bai.</title>
        <authorList>
            <person name="Ahearne A."/>
            <person name="Stevens C."/>
            <person name="Phillips K."/>
        </authorList>
    </citation>
    <scope>NUCLEOTIDE SEQUENCE [LARGE SCALE GENOMIC DNA]</scope>
    <source>
        <strain evidence="1 2">MIWBW</strain>
    </source>
</reference>
<sequence length="148" mass="16380">MGEYATYCGFDISRQEERLFALHLLGFASSPSDAAKTVAMSQLVKIAKQVAQKKTWKELEKHVFVQIVQRIAKALAIRLTKAKLAQALPVAGAAIGGGFNAYYTSKVCDAAYFLYRERFLARKYGADIIEETVEEAPAEDFGEGYENS</sequence>